<dbReference type="Proteomes" id="UP000729402">
    <property type="component" value="Unassembled WGS sequence"/>
</dbReference>
<comment type="caution">
    <text evidence="2">The sequence shown here is derived from an EMBL/GenBank/DDBJ whole genome shotgun (WGS) entry which is preliminary data.</text>
</comment>
<evidence type="ECO:0000256" key="1">
    <source>
        <dbReference type="SAM" id="MobiDB-lite"/>
    </source>
</evidence>
<feature type="region of interest" description="Disordered" evidence="1">
    <location>
        <begin position="179"/>
        <end position="206"/>
    </location>
</feature>
<gene>
    <name evidence="2" type="ORF">GUJ93_ZPchr0006g44644</name>
</gene>
<keyword evidence="3" id="KW-1185">Reference proteome</keyword>
<accession>A0A8J5TD81</accession>
<sequence length="503" mass="54051">MEGDGRSWTFPVYILSNEMADVLPGDEDDLPPNGANPHPFDGQVYPGEPAWVQQWVDDQMIQVPFNNAPVVDQEVEVEPLFAEPMVDDVHWDQWPNQPIVEPPAPQPQEEISLEVSDLSIGINSGSTTLSTNSSSLLALVNSVQNAIQDSVPQQIASQGPSRPPIRFFYSRRNRKAQDDNLLAQKTSVTATGSSSKGGKGKGKEIMPDQPTLQDFLNVSLSNMVWVQAFGVPQLAREEKHVKHIAKLIDGFGVKHVNPEAGDLDSGEGDGVQEKKESTDSAVLKGKSSVHGGDSARDDVGIVSESDEDSDEDVLSKIPACYYHPFGGSCDLSKDDRSVMVEHVKGGPLSGMNAENEEGLPKAGSVLDGSDKTSQAAVSVHGGLKAKTPGEGLSDSCNIQMEVEDVPVSTDDGFRPAVKRRVVRGKQKCPAVAVRQSTRIRRDGVPIVVKAQLRADLKDDTSVEELSVGSSGGGMFKMLGIAPCSNQGDVKGRAGKKVVRRMKQ</sequence>
<proteinExistence type="predicted"/>
<dbReference type="EMBL" id="JAAALK010000283">
    <property type="protein sequence ID" value="KAG8076689.1"/>
    <property type="molecule type" value="Genomic_DNA"/>
</dbReference>
<evidence type="ECO:0000313" key="3">
    <source>
        <dbReference type="Proteomes" id="UP000729402"/>
    </source>
</evidence>
<reference evidence="2" key="2">
    <citation type="submission" date="2021-02" db="EMBL/GenBank/DDBJ databases">
        <authorList>
            <person name="Kimball J.A."/>
            <person name="Haas M.W."/>
            <person name="Macchietto M."/>
            <person name="Kono T."/>
            <person name="Duquette J."/>
            <person name="Shao M."/>
        </authorList>
    </citation>
    <scope>NUCLEOTIDE SEQUENCE</scope>
    <source>
        <tissue evidence="2">Fresh leaf tissue</tissue>
    </source>
</reference>
<name>A0A8J5TD81_ZIZPA</name>
<dbReference type="AlphaFoldDB" id="A0A8J5TD81"/>
<feature type="region of interest" description="Disordered" evidence="1">
    <location>
        <begin position="256"/>
        <end position="310"/>
    </location>
</feature>
<protein>
    <submittedName>
        <fullName evidence="2">Uncharacterized protein</fullName>
    </submittedName>
</protein>
<reference evidence="2" key="1">
    <citation type="journal article" date="2021" name="bioRxiv">
        <title>Whole Genome Assembly and Annotation of Northern Wild Rice, Zizania palustris L., Supports a Whole Genome Duplication in the Zizania Genus.</title>
        <authorList>
            <person name="Haas M."/>
            <person name="Kono T."/>
            <person name="Macchietto M."/>
            <person name="Millas R."/>
            <person name="McGilp L."/>
            <person name="Shao M."/>
            <person name="Duquette J."/>
            <person name="Hirsch C.N."/>
            <person name="Kimball J."/>
        </authorList>
    </citation>
    <scope>NUCLEOTIDE SEQUENCE</scope>
    <source>
        <tissue evidence="2">Fresh leaf tissue</tissue>
    </source>
</reference>
<evidence type="ECO:0000313" key="2">
    <source>
        <dbReference type="EMBL" id="KAG8076689.1"/>
    </source>
</evidence>
<organism evidence="2 3">
    <name type="scientific">Zizania palustris</name>
    <name type="common">Northern wild rice</name>
    <dbReference type="NCBI Taxonomy" id="103762"/>
    <lineage>
        <taxon>Eukaryota</taxon>
        <taxon>Viridiplantae</taxon>
        <taxon>Streptophyta</taxon>
        <taxon>Embryophyta</taxon>
        <taxon>Tracheophyta</taxon>
        <taxon>Spermatophyta</taxon>
        <taxon>Magnoliopsida</taxon>
        <taxon>Liliopsida</taxon>
        <taxon>Poales</taxon>
        <taxon>Poaceae</taxon>
        <taxon>BOP clade</taxon>
        <taxon>Oryzoideae</taxon>
        <taxon>Oryzeae</taxon>
        <taxon>Zizaniinae</taxon>
        <taxon>Zizania</taxon>
    </lineage>
</organism>